<organism evidence="9 10">
    <name type="scientific">Christensenella hongkongensis</name>
    <dbReference type="NCBI Taxonomy" id="270498"/>
    <lineage>
        <taxon>Bacteria</taxon>
        <taxon>Bacillati</taxon>
        <taxon>Bacillota</taxon>
        <taxon>Clostridia</taxon>
        <taxon>Christensenellales</taxon>
        <taxon>Christensenellaceae</taxon>
        <taxon>Christensenella</taxon>
    </lineage>
</organism>
<dbReference type="AlphaFoldDB" id="A0A0M2NDF5"/>
<feature type="transmembrane region" description="Helical" evidence="7">
    <location>
        <begin position="52"/>
        <end position="73"/>
    </location>
</feature>
<feature type="domain" description="EamA" evidence="8">
    <location>
        <begin position="18"/>
        <end position="158"/>
    </location>
</feature>
<feature type="transmembrane region" description="Helical" evidence="7">
    <location>
        <begin position="288"/>
        <end position="306"/>
    </location>
</feature>
<comment type="caution">
    <text evidence="9">The sequence shown here is derived from an EMBL/GenBank/DDBJ whole genome shotgun (WGS) entry which is preliminary data.</text>
</comment>
<dbReference type="InterPro" id="IPR037185">
    <property type="entry name" value="EmrE-like"/>
</dbReference>
<reference evidence="9 10" key="1">
    <citation type="submission" date="2015-04" db="EMBL/GenBank/DDBJ databases">
        <title>Draft genome sequence of bacteremic isolate Catabacter hongkongensis type strain HKU16T.</title>
        <authorList>
            <person name="Lau S.K."/>
            <person name="Teng J.L."/>
            <person name="Huang Y."/>
            <person name="Curreem S.O."/>
            <person name="Tsui S.K."/>
            <person name="Woo P.C."/>
        </authorList>
    </citation>
    <scope>NUCLEOTIDE SEQUENCE [LARGE SCALE GENOMIC DNA]</scope>
    <source>
        <strain evidence="9 10">HKU16</strain>
    </source>
</reference>
<keyword evidence="4 7" id="KW-0812">Transmembrane</keyword>
<feature type="transmembrane region" description="Helical" evidence="7">
    <location>
        <begin position="144"/>
        <end position="162"/>
    </location>
</feature>
<dbReference type="OrthoDB" id="3190463at2"/>
<sequence>MRQKTQKQFLQKNIVVFVLAIVCCLLWGSAFPVVKLGYAAFAISSGDTASQILFAGLRFALAGALAILIGSVLKKRFLLPQKASLPSIGKLALVQTIAQYLFFYIGLANTTAVKSAIIGGTSSFLAILIACFLFRQEKFTKAKFVGCLLGFSGIIVVNLQSLGSVSGFTFFGEGFILFSNIAYAMSSSMIKIYSKQEDPVVLSGYQFLFGGIVMTIVGLLLGGALPHITMQGMLMLIYLALVSAIAYSVWGMLLKYNPVSRVAVFGFMIPVCGVLLSALLLGETDQAFHLQSLLALLLVCAGIIIINKVRPPKKNAALYKN</sequence>
<evidence type="ECO:0000313" key="10">
    <source>
        <dbReference type="Proteomes" id="UP000034076"/>
    </source>
</evidence>
<gene>
    <name evidence="9" type="ORF">CHK_2281</name>
</gene>
<feature type="transmembrane region" description="Helical" evidence="7">
    <location>
        <begin position="232"/>
        <end position="250"/>
    </location>
</feature>
<keyword evidence="10" id="KW-1185">Reference proteome</keyword>
<feature type="domain" description="EamA" evidence="8">
    <location>
        <begin position="171"/>
        <end position="307"/>
    </location>
</feature>
<feature type="transmembrane region" description="Helical" evidence="7">
    <location>
        <begin position="12"/>
        <end position="32"/>
    </location>
</feature>
<dbReference type="EMBL" id="LAYJ01000112">
    <property type="protein sequence ID" value="KKI50218.1"/>
    <property type="molecule type" value="Genomic_DNA"/>
</dbReference>
<evidence type="ECO:0000313" key="9">
    <source>
        <dbReference type="EMBL" id="KKI50218.1"/>
    </source>
</evidence>
<feature type="transmembrane region" description="Helical" evidence="7">
    <location>
        <begin position="168"/>
        <end position="186"/>
    </location>
</feature>
<evidence type="ECO:0000256" key="5">
    <source>
        <dbReference type="ARBA" id="ARBA00022989"/>
    </source>
</evidence>
<dbReference type="RefSeq" id="WP_046444090.1">
    <property type="nucleotide sequence ID" value="NZ_LLYX01000040.1"/>
</dbReference>
<feature type="transmembrane region" description="Helical" evidence="7">
    <location>
        <begin position="85"/>
        <end position="106"/>
    </location>
</feature>
<dbReference type="InterPro" id="IPR050638">
    <property type="entry name" value="AA-Vitamin_Transporters"/>
</dbReference>
<dbReference type="PANTHER" id="PTHR32322">
    <property type="entry name" value="INNER MEMBRANE TRANSPORTER"/>
    <property type="match status" value="1"/>
</dbReference>
<feature type="transmembrane region" description="Helical" evidence="7">
    <location>
        <begin position="262"/>
        <end position="282"/>
    </location>
</feature>
<dbReference type="SUPFAM" id="SSF103481">
    <property type="entry name" value="Multidrug resistance efflux transporter EmrE"/>
    <property type="match status" value="2"/>
</dbReference>
<dbReference type="Proteomes" id="UP000034076">
    <property type="component" value="Unassembled WGS sequence"/>
</dbReference>
<keyword evidence="5 7" id="KW-1133">Transmembrane helix</keyword>
<proteinExistence type="inferred from homology"/>
<name>A0A0M2NDF5_9FIRM</name>
<evidence type="ECO:0000256" key="2">
    <source>
        <dbReference type="ARBA" id="ARBA00007362"/>
    </source>
</evidence>
<dbReference type="GO" id="GO:0005886">
    <property type="term" value="C:plasma membrane"/>
    <property type="evidence" value="ECO:0007669"/>
    <property type="project" value="UniProtKB-SubCell"/>
</dbReference>
<evidence type="ECO:0000256" key="6">
    <source>
        <dbReference type="ARBA" id="ARBA00023136"/>
    </source>
</evidence>
<dbReference type="PATRIC" id="fig|270498.16.peg.2032"/>
<dbReference type="Pfam" id="PF00892">
    <property type="entry name" value="EamA"/>
    <property type="match status" value="2"/>
</dbReference>
<keyword evidence="6 7" id="KW-0472">Membrane</keyword>
<feature type="transmembrane region" description="Helical" evidence="7">
    <location>
        <begin position="207"/>
        <end position="226"/>
    </location>
</feature>
<dbReference type="STRING" id="270498.CHK_2281"/>
<evidence type="ECO:0000256" key="4">
    <source>
        <dbReference type="ARBA" id="ARBA00022692"/>
    </source>
</evidence>
<evidence type="ECO:0000259" key="8">
    <source>
        <dbReference type="Pfam" id="PF00892"/>
    </source>
</evidence>
<evidence type="ECO:0000256" key="3">
    <source>
        <dbReference type="ARBA" id="ARBA00022475"/>
    </source>
</evidence>
<protein>
    <submittedName>
        <fullName evidence="9">Permease of the drug/metabolite transporter (DMT) superfamily</fullName>
    </submittedName>
</protein>
<comment type="similarity">
    <text evidence="2">Belongs to the EamA transporter family.</text>
</comment>
<dbReference type="PANTHER" id="PTHR32322:SF18">
    <property type="entry name" value="S-ADENOSYLMETHIONINE_S-ADENOSYLHOMOCYSTEINE TRANSPORTER"/>
    <property type="match status" value="1"/>
</dbReference>
<feature type="transmembrane region" description="Helical" evidence="7">
    <location>
        <begin position="112"/>
        <end position="132"/>
    </location>
</feature>
<evidence type="ECO:0000256" key="1">
    <source>
        <dbReference type="ARBA" id="ARBA00004651"/>
    </source>
</evidence>
<accession>A0A0M2NDF5</accession>
<evidence type="ECO:0000256" key="7">
    <source>
        <dbReference type="SAM" id="Phobius"/>
    </source>
</evidence>
<keyword evidence="3" id="KW-1003">Cell membrane</keyword>
<comment type="subcellular location">
    <subcellularLocation>
        <location evidence="1">Cell membrane</location>
        <topology evidence="1">Multi-pass membrane protein</topology>
    </subcellularLocation>
</comment>
<dbReference type="InterPro" id="IPR000620">
    <property type="entry name" value="EamA_dom"/>
</dbReference>